<evidence type="ECO:0000256" key="1">
    <source>
        <dbReference type="ARBA" id="ARBA00004141"/>
    </source>
</evidence>
<comment type="subcellular location">
    <subcellularLocation>
        <location evidence="1">Membrane</location>
        <topology evidence="1">Multi-pass membrane protein</topology>
    </subcellularLocation>
</comment>
<dbReference type="PANTHER" id="PTHR33048:SF129">
    <property type="entry name" value="INTEGRAL MEMBRANE PROTEIN-RELATED"/>
    <property type="match status" value="1"/>
</dbReference>
<dbReference type="AlphaFoldDB" id="A0A6G1HP56"/>
<dbReference type="GO" id="GO:0016020">
    <property type="term" value="C:membrane"/>
    <property type="evidence" value="ECO:0007669"/>
    <property type="project" value="UniProtKB-SubCell"/>
</dbReference>
<comment type="similarity">
    <text evidence="5">Belongs to the SAT4 family.</text>
</comment>
<keyword evidence="4 6" id="KW-0472">Membrane</keyword>
<keyword evidence="2 6" id="KW-0812">Transmembrane</keyword>
<feature type="transmembrane region" description="Helical" evidence="6">
    <location>
        <begin position="106"/>
        <end position="129"/>
    </location>
</feature>
<feature type="domain" description="Rhodopsin" evidence="7">
    <location>
        <begin position="44"/>
        <end position="286"/>
    </location>
</feature>
<evidence type="ECO:0000256" key="5">
    <source>
        <dbReference type="ARBA" id="ARBA00038359"/>
    </source>
</evidence>
<evidence type="ECO:0000256" key="3">
    <source>
        <dbReference type="ARBA" id="ARBA00022989"/>
    </source>
</evidence>
<gene>
    <name evidence="8" type="ORF">EJ06DRAFT_558694</name>
</gene>
<evidence type="ECO:0000313" key="9">
    <source>
        <dbReference type="Proteomes" id="UP000799640"/>
    </source>
</evidence>
<dbReference type="Pfam" id="PF20684">
    <property type="entry name" value="Fung_rhodopsin"/>
    <property type="match status" value="1"/>
</dbReference>
<keyword evidence="3 6" id="KW-1133">Transmembrane helix</keyword>
<feature type="transmembrane region" description="Helical" evidence="6">
    <location>
        <begin position="60"/>
        <end position="86"/>
    </location>
</feature>
<keyword evidence="9" id="KW-1185">Reference proteome</keyword>
<feature type="transmembrane region" description="Helical" evidence="6">
    <location>
        <begin position="27"/>
        <end position="48"/>
    </location>
</feature>
<dbReference type="InterPro" id="IPR052337">
    <property type="entry name" value="SAT4-like"/>
</dbReference>
<proteinExistence type="inferred from homology"/>
<sequence length="336" mass="37810">MRTPPPEVIARWPRPNYEDPETVGPELTMVGAVFLAAAAVSVALRVWTRLRVTKWFGWDDALVCLGLIFSIGVNVVFNLGVSQYKWARHIWDIPPMNTQAPMKLSFALKLLFLLASSSIHLSLLAFYYRLFGKHLFTRLRYLLHATVLALLSMTIIFFFLFIFQCHPISAYWTFAPASCLDEEAIVSVYGIVKTLFDFLITSLPIPVILRLEMPPWRRYAVALLLGLGYLVTIAGIVRTYYTWQALHTPDYDLSWYQGISVIASAVENDLAIITACVPTIRPLVRKALHPLLSSLSPREHMKSSAEAVFLEGPIRASERMAPRRGSLPDEDGDAAV</sequence>
<protein>
    <recommendedName>
        <fullName evidence="7">Rhodopsin domain-containing protein</fullName>
    </recommendedName>
</protein>
<evidence type="ECO:0000313" key="8">
    <source>
        <dbReference type="EMBL" id="KAF2397694.1"/>
    </source>
</evidence>
<dbReference type="EMBL" id="ML996702">
    <property type="protein sequence ID" value="KAF2397694.1"/>
    <property type="molecule type" value="Genomic_DNA"/>
</dbReference>
<evidence type="ECO:0000259" key="7">
    <source>
        <dbReference type="Pfam" id="PF20684"/>
    </source>
</evidence>
<accession>A0A6G1HP56</accession>
<evidence type="ECO:0000256" key="6">
    <source>
        <dbReference type="SAM" id="Phobius"/>
    </source>
</evidence>
<name>A0A6G1HP56_9PEZI</name>
<dbReference type="Proteomes" id="UP000799640">
    <property type="component" value="Unassembled WGS sequence"/>
</dbReference>
<dbReference type="OrthoDB" id="4525788at2759"/>
<dbReference type="InterPro" id="IPR049326">
    <property type="entry name" value="Rhodopsin_dom_fungi"/>
</dbReference>
<feature type="transmembrane region" description="Helical" evidence="6">
    <location>
        <begin position="221"/>
        <end position="243"/>
    </location>
</feature>
<dbReference type="PANTHER" id="PTHR33048">
    <property type="entry name" value="PTH11-LIKE INTEGRAL MEMBRANE PROTEIN (AFU_ORTHOLOGUE AFUA_5G11245)"/>
    <property type="match status" value="1"/>
</dbReference>
<evidence type="ECO:0000256" key="4">
    <source>
        <dbReference type="ARBA" id="ARBA00023136"/>
    </source>
</evidence>
<evidence type="ECO:0000256" key="2">
    <source>
        <dbReference type="ARBA" id="ARBA00022692"/>
    </source>
</evidence>
<reference evidence="8" key="1">
    <citation type="journal article" date="2020" name="Stud. Mycol.">
        <title>101 Dothideomycetes genomes: a test case for predicting lifestyles and emergence of pathogens.</title>
        <authorList>
            <person name="Haridas S."/>
            <person name="Albert R."/>
            <person name="Binder M."/>
            <person name="Bloem J."/>
            <person name="Labutti K."/>
            <person name="Salamov A."/>
            <person name="Andreopoulos B."/>
            <person name="Baker S."/>
            <person name="Barry K."/>
            <person name="Bills G."/>
            <person name="Bluhm B."/>
            <person name="Cannon C."/>
            <person name="Castanera R."/>
            <person name="Culley D."/>
            <person name="Daum C."/>
            <person name="Ezra D."/>
            <person name="Gonzalez J."/>
            <person name="Henrissat B."/>
            <person name="Kuo A."/>
            <person name="Liang C."/>
            <person name="Lipzen A."/>
            <person name="Lutzoni F."/>
            <person name="Magnuson J."/>
            <person name="Mondo S."/>
            <person name="Nolan M."/>
            <person name="Ohm R."/>
            <person name="Pangilinan J."/>
            <person name="Park H.-J."/>
            <person name="Ramirez L."/>
            <person name="Alfaro M."/>
            <person name="Sun H."/>
            <person name="Tritt A."/>
            <person name="Yoshinaga Y."/>
            <person name="Zwiers L.-H."/>
            <person name="Turgeon B."/>
            <person name="Goodwin S."/>
            <person name="Spatafora J."/>
            <person name="Crous P."/>
            <person name="Grigoriev I."/>
        </authorList>
    </citation>
    <scope>NUCLEOTIDE SEQUENCE</scope>
    <source>
        <strain evidence="8">CBS 262.69</strain>
    </source>
</reference>
<organism evidence="8 9">
    <name type="scientific">Trichodelitschia bisporula</name>
    <dbReference type="NCBI Taxonomy" id="703511"/>
    <lineage>
        <taxon>Eukaryota</taxon>
        <taxon>Fungi</taxon>
        <taxon>Dikarya</taxon>
        <taxon>Ascomycota</taxon>
        <taxon>Pezizomycotina</taxon>
        <taxon>Dothideomycetes</taxon>
        <taxon>Dothideomycetes incertae sedis</taxon>
        <taxon>Phaeotrichales</taxon>
        <taxon>Phaeotrichaceae</taxon>
        <taxon>Trichodelitschia</taxon>
    </lineage>
</organism>
<feature type="transmembrane region" description="Helical" evidence="6">
    <location>
        <begin position="141"/>
        <end position="164"/>
    </location>
</feature>